<evidence type="ECO:0000256" key="2">
    <source>
        <dbReference type="ARBA" id="ARBA00004418"/>
    </source>
</evidence>
<sequence length="122" mass="13021">MRGLTHLTRRGFGRGLGAALSLAGLPGLVRAHDGTHKVEVGIARFAFDPETVEVLVGDSVTWTNTDLAPHTATAEDGAWDTGTLERGANGRITFDAPGDYPYYCAYHPHMKGIVTVRTRSGA</sequence>
<name>A0ABT2ZFN6_9RHOB</name>
<gene>
    <name evidence="9" type="ORF">OEW28_14800</name>
</gene>
<dbReference type="Proteomes" id="UP001652542">
    <property type="component" value="Unassembled WGS sequence"/>
</dbReference>
<evidence type="ECO:0000256" key="5">
    <source>
        <dbReference type="ARBA" id="ARBA00022764"/>
    </source>
</evidence>
<keyword evidence="10" id="KW-1185">Reference proteome</keyword>
<keyword evidence="5" id="KW-0574">Periplasm</keyword>
<dbReference type="InterPro" id="IPR002386">
    <property type="entry name" value="Amicyanin/Pseudoazurin"/>
</dbReference>
<dbReference type="Pfam" id="PF00127">
    <property type="entry name" value="Copper-bind"/>
    <property type="match status" value="1"/>
</dbReference>
<evidence type="ECO:0000256" key="3">
    <source>
        <dbReference type="ARBA" id="ARBA00022448"/>
    </source>
</evidence>
<dbReference type="RefSeq" id="WP_263735570.1">
    <property type="nucleotide sequence ID" value="NZ_JAOWKY010000004.1"/>
</dbReference>
<dbReference type="Gene3D" id="2.60.40.420">
    <property type="entry name" value="Cupredoxins - blue copper proteins"/>
    <property type="match status" value="1"/>
</dbReference>
<evidence type="ECO:0000256" key="7">
    <source>
        <dbReference type="ARBA" id="ARBA00023008"/>
    </source>
</evidence>
<dbReference type="EMBL" id="JAOWKY010000004">
    <property type="protein sequence ID" value="MCV2869899.1"/>
    <property type="molecule type" value="Genomic_DNA"/>
</dbReference>
<dbReference type="PRINTS" id="PR00155">
    <property type="entry name" value="AMICYANIN"/>
</dbReference>
<dbReference type="InterPro" id="IPR052721">
    <property type="entry name" value="ET_Amicyanin"/>
</dbReference>
<dbReference type="InterPro" id="IPR008972">
    <property type="entry name" value="Cupredoxin"/>
</dbReference>
<evidence type="ECO:0000313" key="9">
    <source>
        <dbReference type="EMBL" id="MCV2869899.1"/>
    </source>
</evidence>
<reference evidence="9 10" key="1">
    <citation type="submission" date="2022-10" db="EMBL/GenBank/DDBJ databases">
        <title>Defluviimonas sp. nov., isolated from ocean surface water.</title>
        <authorList>
            <person name="He W."/>
            <person name="Wang L."/>
            <person name="Zhang D.-F."/>
        </authorList>
    </citation>
    <scope>NUCLEOTIDE SEQUENCE [LARGE SCALE GENOMIC DNA]</scope>
    <source>
        <strain evidence="9 10">WL0002</strain>
    </source>
</reference>
<evidence type="ECO:0000313" key="10">
    <source>
        <dbReference type="Proteomes" id="UP001652542"/>
    </source>
</evidence>
<organism evidence="9 10">
    <name type="scientific">Albidovulum marisflavi</name>
    <dbReference type="NCBI Taxonomy" id="2984159"/>
    <lineage>
        <taxon>Bacteria</taxon>
        <taxon>Pseudomonadati</taxon>
        <taxon>Pseudomonadota</taxon>
        <taxon>Alphaproteobacteria</taxon>
        <taxon>Rhodobacterales</taxon>
        <taxon>Paracoccaceae</taxon>
        <taxon>Albidovulum</taxon>
    </lineage>
</organism>
<keyword evidence="4" id="KW-0479">Metal-binding</keyword>
<comment type="subcellular location">
    <subcellularLocation>
        <location evidence="2">Periplasm</location>
    </subcellularLocation>
</comment>
<dbReference type="InterPro" id="IPR000923">
    <property type="entry name" value="BlueCu_1"/>
</dbReference>
<dbReference type="InterPro" id="IPR035668">
    <property type="entry name" value="Amicyanin"/>
</dbReference>
<comment type="cofactor">
    <cofactor evidence="1">
        <name>Cu cation</name>
        <dbReference type="ChEBI" id="CHEBI:23378"/>
    </cofactor>
</comment>
<keyword evidence="6" id="KW-0249">Electron transport</keyword>
<evidence type="ECO:0000256" key="4">
    <source>
        <dbReference type="ARBA" id="ARBA00022723"/>
    </source>
</evidence>
<dbReference type="CDD" id="cd13921">
    <property type="entry name" value="Amicyanin"/>
    <property type="match status" value="1"/>
</dbReference>
<keyword evidence="3" id="KW-0813">Transport</keyword>
<accession>A0ABT2ZFN6</accession>
<feature type="domain" description="Blue (type 1) copper" evidence="8">
    <location>
        <begin position="37"/>
        <end position="116"/>
    </location>
</feature>
<proteinExistence type="predicted"/>
<dbReference type="PANTHER" id="PTHR36507:SF1">
    <property type="entry name" value="BLL1555 PROTEIN"/>
    <property type="match status" value="1"/>
</dbReference>
<comment type="caution">
    <text evidence="9">The sequence shown here is derived from an EMBL/GenBank/DDBJ whole genome shotgun (WGS) entry which is preliminary data.</text>
</comment>
<evidence type="ECO:0000256" key="6">
    <source>
        <dbReference type="ARBA" id="ARBA00022982"/>
    </source>
</evidence>
<dbReference type="SUPFAM" id="SSF49503">
    <property type="entry name" value="Cupredoxins"/>
    <property type="match status" value="1"/>
</dbReference>
<keyword evidence="7" id="KW-0186">Copper</keyword>
<protein>
    <submittedName>
        <fullName evidence="9">Cupredoxin family copper-binding protein</fullName>
    </submittedName>
</protein>
<evidence type="ECO:0000259" key="8">
    <source>
        <dbReference type="Pfam" id="PF00127"/>
    </source>
</evidence>
<dbReference type="PANTHER" id="PTHR36507">
    <property type="entry name" value="BLL1555 PROTEIN"/>
    <property type="match status" value="1"/>
</dbReference>
<evidence type="ECO:0000256" key="1">
    <source>
        <dbReference type="ARBA" id="ARBA00001935"/>
    </source>
</evidence>